<evidence type="ECO:0000256" key="1">
    <source>
        <dbReference type="ARBA" id="ARBA00022475"/>
    </source>
</evidence>
<organism evidence="5 6">
    <name type="scientific">Thiomicrorhabdus sediminis</name>
    <dbReference type="NCBI Taxonomy" id="2580412"/>
    <lineage>
        <taxon>Bacteria</taxon>
        <taxon>Pseudomonadati</taxon>
        <taxon>Pseudomonadota</taxon>
        <taxon>Gammaproteobacteria</taxon>
        <taxon>Thiotrichales</taxon>
        <taxon>Piscirickettsiaceae</taxon>
        <taxon>Thiomicrorhabdus</taxon>
    </lineage>
</organism>
<keyword evidence="1 4" id="KW-1003">Cell membrane</keyword>
<dbReference type="GO" id="GO:0005886">
    <property type="term" value="C:plasma membrane"/>
    <property type="evidence" value="ECO:0007669"/>
    <property type="project" value="UniProtKB-SubCell"/>
</dbReference>
<gene>
    <name evidence="4 5" type="primary">hflD</name>
    <name evidence="5" type="ORF">FE785_06535</name>
</gene>
<dbReference type="EMBL" id="CP040602">
    <property type="protein sequence ID" value="QCU90309.1"/>
    <property type="molecule type" value="Genomic_DNA"/>
</dbReference>
<accession>A0A4P9K5Q2</accession>
<dbReference type="SUPFAM" id="SSF101322">
    <property type="entry name" value="YcfC-like"/>
    <property type="match status" value="1"/>
</dbReference>
<evidence type="ECO:0000256" key="4">
    <source>
        <dbReference type="HAMAP-Rule" id="MF_00695"/>
    </source>
</evidence>
<evidence type="ECO:0000256" key="2">
    <source>
        <dbReference type="ARBA" id="ARBA00022490"/>
    </source>
</evidence>
<reference evidence="5 6" key="1">
    <citation type="submission" date="2019-05" db="EMBL/GenBank/DDBJ databases">
        <title>Thiomicrorhabdus sediminis sp. nov, a novel sulfur-oxidizing bacterium isolated from coastal sediment.</title>
        <authorList>
            <person name="Liu X."/>
        </authorList>
    </citation>
    <scope>NUCLEOTIDE SEQUENCE [LARGE SCALE GENOMIC DNA]</scope>
    <source>
        <strain evidence="5 6">G1</strain>
    </source>
</reference>
<comment type="subcellular location">
    <subcellularLocation>
        <location evidence="4">Cytoplasm</location>
    </subcellularLocation>
    <subcellularLocation>
        <location evidence="4">Cell membrane</location>
        <topology evidence="4">Peripheral membrane protein</topology>
        <orientation evidence="4">Cytoplasmic side</orientation>
    </subcellularLocation>
</comment>
<dbReference type="OrthoDB" id="9788031at2"/>
<evidence type="ECO:0000313" key="6">
    <source>
        <dbReference type="Proteomes" id="UP000304864"/>
    </source>
</evidence>
<dbReference type="NCBIfam" id="NF001246">
    <property type="entry name" value="PRK00218.1-2"/>
    <property type="match status" value="1"/>
</dbReference>
<dbReference type="Proteomes" id="UP000304864">
    <property type="component" value="Chromosome"/>
</dbReference>
<dbReference type="Pfam" id="PF04356">
    <property type="entry name" value="DUF489"/>
    <property type="match status" value="1"/>
</dbReference>
<dbReference type="PANTHER" id="PTHR38100">
    <property type="entry name" value="HIGH FREQUENCY LYSOGENIZATION PROTEIN HFLD"/>
    <property type="match status" value="1"/>
</dbReference>
<dbReference type="GO" id="GO:0005737">
    <property type="term" value="C:cytoplasm"/>
    <property type="evidence" value="ECO:0007669"/>
    <property type="project" value="UniProtKB-SubCell"/>
</dbReference>
<sequence length="222" mass="25154">MSEYSQQDKTLALVGIYQCAQMVYELATTGRTDDLSYATSINTLFVENPQQTIDVYGGDIQNLQMGVNTLLSQMSTDQAVQNRNIEITRYVLNLMVLAKKIKDDGEALNRIFNTLETAKAQTEQFGEFHENVIATMARAYAENISPMSPRIMVNGQHGHLQNNRVANKIRTLLLAGIRSALLWYQVGGSRWGLLWARKKYLQSAQAMHRPDNSDDDSYFKKH</sequence>
<keyword evidence="6" id="KW-1185">Reference proteome</keyword>
<dbReference type="InterPro" id="IPR007451">
    <property type="entry name" value="HflD"/>
</dbReference>
<evidence type="ECO:0000313" key="5">
    <source>
        <dbReference type="EMBL" id="QCU90309.1"/>
    </source>
</evidence>
<protein>
    <recommendedName>
        <fullName evidence="4">High frequency lysogenization protein HflD homolog</fullName>
    </recommendedName>
</protein>
<keyword evidence="2 4" id="KW-0963">Cytoplasm</keyword>
<dbReference type="RefSeq" id="WP_138564984.1">
    <property type="nucleotide sequence ID" value="NZ_CP040602.1"/>
</dbReference>
<dbReference type="InterPro" id="IPR035932">
    <property type="entry name" value="HflD-like_sf"/>
</dbReference>
<dbReference type="AlphaFoldDB" id="A0A4P9K5Q2"/>
<name>A0A4P9K5Q2_9GAMM</name>
<dbReference type="PANTHER" id="PTHR38100:SF1">
    <property type="entry name" value="HIGH FREQUENCY LYSOGENIZATION PROTEIN HFLD"/>
    <property type="match status" value="1"/>
</dbReference>
<evidence type="ECO:0000256" key="3">
    <source>
        <dbReference type="ARBA" id="ARBA00023136"/>
    </source>
</evidence>
<keyword evidence="3 4" id="KW-0472">Membrane</keyword>
<dbReference type="HAMAP" id="MF_00695">
    <property type="entry name" value="HflD_protein"/>
    <property type="match status" value="1"/>
</dbReference>
<comment type="similarity">
    <text evidence="4">Belongs to the HflD family.</text>
</comment>
<proteinExistence type="inferred from homology"/>
<dbReference type="Gene3D" id="1.10.3890.10">
    <property type="entry name" value="HflD-like"/>
    <property type="match status" value="1"/>
</dbReference>
<dbReference type="KEGG" id="thig:FE785_06535"/>